<evidence type="ECO:0000313" key="1">
    <source>
        <dbReference type="EMBL" id="KRH07571.1"/>
    </source>
</evidence>
<evidence type="ECO:0000313" key="3">
    <source>
        <dbReference type="Proteomes" id="UP000008827"/>
    </source>
</evidence>
<reference evidence="2" key="2">
    <citation type="submission" date="2018-02" db="UniProtKB">
        <authorList>
            <consortium name="EnsemblPlants"/>
        </authorList>
    </citation>
    <scope>IDENTIFICATION</scope>
    <source>
        <strain evidence="2">Williams 82</strain>
    </source>
</reference>
<gene>
    <name evidence="1" type="ORF">GLYMA_16G095400</name>
</gene>
<dbReference type="AlphaFoldDB" id="A0A0R0FWG3"/>
<reference evidence="1" key="3">
    <citation type="submission" date="2018-07" db="EMBL/GenBank/DDBJ databases">
        <title>WGS assembly of Glycine max.</title>
        <authorList>
            <person name="Schmutz J."/>
            <person name="Cannon S."/>
            <person name="Schlueter J."/>
            <person name="Ma J."/>
            <person name="Mitros T."/>
            <person name="Nelson W."/>
            <person name="Hyten D."/>
            <person name="Song Q."/>
            <person name="Thelen J."/>
            <person name="Cheng J."/>
            <person name="Xu D."/>
            <person name="Hellsten U."/>
            <person name="May G."/>
            <person name="Yu Y."/>
            <person name="Sakurai T."/>
            <person name="Umezawa T."/>
            <person name="Bhattacharyya M."/>
            <person name="Sandhu D."/>
            <person name="Valliyodan B."/>
            <person name="Lindquist E."/>
            <person name="Peto M."/>
            <person name="Grant D."/>
            <person name="Shu S."/>
            <person name="Goodstein D."/>
            <person name="Barry K."/>
            <person name="Futrell-Griggs M."/>
            <person name="Abernathy B."/>
            <person name="Du J."/>
            <person name="Tian Z."/>
            <person name="Zhu L."/>
            <person name="Gill N."/>
            <person name="Joshi T."/>
            <person name="Libault M."/>
            <person name="Sethuraman A."/>
            <person name="Zhang X."/>
            <person name="Shinozaki K."/>
            <person name="Nguyen H."/>
            <person name="Wing R."/>
            <person name="Cregan P."/>
            <person name="Specht J."/>
            <person name="Grimwood J."/>
            <person name="Rokhsar D."/>
            <person name="Stacey G."/>
            <person name="Shoemaker R."/>
            <person name="Jackson S."/>
        </authorList>
    </citation>
    <scope>NUCLEOTIDE SEQUENCE</scope>
    <source>
        <tissue evidence="1">Callus</tissue>
    </source>
</reference>
<dbReference type="Proteomes" id="UP000008827">
    <property type="component" value="Chromosome 16"/>
</dbReference>
<dbReference type="Gramene" id="KRH07571">
    <property type="protein sequence ID" value="KRH07571"/>
    <property type="gene ID" value="GLYMA_16G095400"/>
</dbReference>
<evidence type="ECO:0000313" key="2">
    <source>
        <dbReference type="EnsemblPlants" id="KRH07571"/>
    </source>
</evidence>
<dbReference type="EnsemblPlants" id="KRH07571">
    <property type="protein sequence ID" value="KRH07571"/>
    <property type="gene ID" value="GLYMA_16G095400"/>
</dbReference>
<proteinExistence type="predicted"/>
<sequence>MLSADDIFFIEESHNMRFGHKLWKQSFHLSRSKTKYMYCSFSKKQEEYKLEDGEDVIPQVSKFKFKFKYLGSINEKLWENE</sequence>
<dbReference type="EMBL" id="CM000849">
    <property type="protein sequence ID" value="KRH07571.1"/>
    <property type="molecule type" value="Genomic_DNA"/>
</dbReference>
<organism evidence="1">
    <name type="scientific">Glycine max</name>
    <name type="common">Soybean</name>
    <name type="synonym">Glycine hispida</name>
    <dbReference type="NCBI Taxonomy" id="3847"/>
    <lineage>
        <taxon>Eukaryota</taxon>
        <taxon>Viridiplantae</taxon>
        <taxon>Streptophyta</taxon>
        <taxon>Embryophyta</taxon>
        <taxon>Tracheophyta</taxon>
        <taxon>Spermatophyta</taxon>
        <taxon>Magnoliopsida</taxon>
        <taxon>eudicotyledons</taxon>
        <taxon>Gunneridae</taxon>
        <taxon>Pentapetalae</taxon>
        <taxon>rosids</taxon>
        <taxon>fabids</taxon>
        <taxon>Fabales</taxon>
        <taxon>Fabaceae</taxon>
        <taxon>Papilionoideae</taxon>
        <taxon>50 kb inversion clade</taxon>
        <taxon>NPAAA clade</taxon>
        <taxon>indigoferoid/millettioid clade</taxon>
        <taxon>Phaseoleae</taxon>
        <taxon>Glycine</taxon>
        <taxon>Glycine subgen. Soja</taxon>
    </lineage>
</organism>
<accession>A0A0R0FWG3</accession>
<name>A0A0R0FWG3_SOYBN</name>
<reference evidence="1 2" key="1">
    <citation type="journal article" date="2010" name="Nature">
        <title>Genome sequence of the palaeopolyploid soybean.</title>
        <authorList>
            <person name="Schmutz J."/>
            <person name="Cannon S.B."/>
            <person name="Schlueter J."/>
            <person name="Ma J."/>
            <person name="Mitros T."/>
            <person name="Nelson W."/>
            <person name="Hyten D.L."/>
            <person name="Song Q."/>
            <person name="Thelen J.J."/>
            <person name="Cheng J."/>
            <person name="Xu D."/>
            <person name="Hellsten U."/>
            <person name="May G.D."/>
            <person name="Yu Y."/>
            <person name="Sakurai T."/>
            <person name="Umezawa T."/>
            <person name="Bhattacharyya M.K."/>
            <person name="Sandhu D."/>
            <person name="Valliyodan B."/>
            <person name="Lindquist E."/>
            <person name="Peto M."/>
            <person name="Grant D."/>
            <person name="Shu S."/>
            <person name="Goodstein D."/>
            <person name="Barry K."/>
            <person name="Futrell-Griggs M."/>
            <person name="Abernathy B."/>
            <person name="Du J."/>
            <person name="Tian Z."/>
            <person name="Zhu L."/>
            <person name="Gill N."/>
            <person name="Joshi T."/>
            <person name="Libault M."/>
            <person name="Sethuraman A."/>
            <person name="Zhang X.-C."/>
            <person name="Shinozaki K."/>
            <person name="Nguyen H.T."/>
            <person name="Wing R.A."/>
            <person name="Cregan P."/>
            <person name="Specht J."/>
            <person name="Grimwood J."/>
            <person name="Rokhsar D."/>
            <person name="Stacey G."/>
            <person name="Shoemaker R.C."/>
            <person name="Jackson S.A."/>
        </authorList>
    </citation>
    <scope>NUCLEOTIDE SEQUENCE</scope>
    <source>
        <strain evidence="2">cv. Williams 82</strain>
        <tissue evidence="1">Callus</tissue>
    </source>
</reference>
<protein>
    <submittedName>
        <fullName evidence="1 2">Uncharacterized protein</fullName>
    </submittedName>
</protein>
<dbReference type="InParanoid" id="A0A0R0FWG3"/>
<keyword evidence="3" id="KW-1185">Reference proteome</keyword>